<name>A0A644WJH9_9ZZZZ</name>
<comment type="caution">
    <text evidence="1">The sequence shown here is derived from an EMBL/GenBank/DDBJ whole genome shotgun (WGS) entry which is preliminary data.</text>
</comment>
<gene>
    <name evidence="1" type="ORF">SDC9_50219</name>
</gene>
<dbReference type="AlphaFoldDB" id="A0A644WJH9"/>
<proteinExistence type="predicted"/>
<organism evidence="1">
    <name type="scientific">bioreactor metagenome</name>
    <dbReference type="NCBI Taxonomy" id="1076179"/>
    <lineage>
        <taxon>unclassified sequences</taxon>
        <taxon>metagenomes</taxon>
        <taxon>ecological metagenomes</taxon>
    </lineage>
</organism>
<dbReference type="Gene3D" id="1.10.30.50">
    <property type="match status" value="1"/>
</dbReference>
<dbReference type="EMBL" id="VSSQ01000995">
    <property type="protein sequence ID" value="MPM03952.1"/>
    <property type="molecule type" value="Genomic_DNA"/>
</dbReference>
<accession>A0A644WJH9</accession>
<evidence type="ECO:0008006" key="2">
    <source>
        <dbReference type="Google" id="ProtNLM"/>
    </source>
</evidence>
<evidence type="ECO:0000313" key="1">
    <source>
        <dbReference type="EMBL" id="MPM03952.1"/>
    </source>
</evidence>
<sequence length="335" mass="39626">MRRILIDKKIESFAKDYGKNPFIKRISSFIKPIENLTNLKEKLIGYPQHQLYIDKIIAEYSELNCLKPMQFDRKKQEFDNILPSKDLNTRINLTENDENGKSSTVNPFYEMIVEAMRYEDLREKDFLIVLVKLEMKSCIYCNSQLTIVTDKNDTNTRSYARLELDHYYPKSIYPFLCTNFYNLYPVCGNCNRIKSTRDAKFALYTEDKNNIEAFKFCLKKSSVAKYLTNRKIEDIEFQFLPHPNSINDIAADHDEMFCIQGIYNTQKDIIEELIHKKEVYTEAYQEDLIEQFQNLFPDKAVINRLLIGNYDKPEEIHKRPMAKFIQDIASDLKLI</sequence>
<reference evidence="1" key="1">
    <citation type="submission" date="2019-08" db="EMBL/GenBank/DDBJ databases">
        <authorList>
            <person name="Kucharzyk K."/>
            <person name="Murdoch R.W."/>
            <person name="Higgins S."/>
            <person name="Loffler F."/>
        </authorList>
    </citation>
    <scope>NUCLEOTIDE SEQUENCE</scope>
</reference>
<protein>
    <recommendedName>
        <fullName evidence="2">HNH nuclease domain-containing protein</fullName>
    </recommendedName>
</protein>